<sequence>MFTERIKQLTPSKTTMSSQVASQLKAEGKDVISLGLGEPDFQTPKYILDGVQEAMYQGLGHHYTPGRGILELRQAISDFHFNHDGVRYTPEEIFVADGAKMALYFLCQILVEPGVEVFIPSPYWVSYVEQVKLAGGRPVIVETKQADHFKVNPELLDQYVTEDTKILVLNTPSNPTGQVYSEEELQAIGQYCVAHNILIIADEMYYRLVYGDARSFSMMSLPKDIREQTIIVNGFSKAYAMTGWRLGYVLANEEIINQLAKLSSQTNSNVTGLTQYAGLTALTGDNQSFERMHQEFSKRLDNAYQQVTGIPGFELPDKPQGAFYLFPDVSKAVEMTGFQSVDDFVQALLEEEFVLVIPGSAFGASQNIRLSYATSEDIFNQAIKRIERFIIHHS</sequence>
<comment type="cofactor">
    <cofactor evidence="1 6">
        <name>pyridoxal 5'-phosphate</name>
        <dbReference type="ChEBI" id="CHEBI:597326"/>
    </cofactor>
</comment>
<dbReference type="InterPro" id="IPR004839">
    <property type="entry name" value="Aminotransferase_I/II_large"/>
</dbReference>
<dbReference type="InterPro" id="IPR015422">
    <property type="entry name" value="PyrdxlP-dep_Trfase_small"/>
</dbReference>
<protein>
    <recommendedName>
        <fullName evidence="6">Aminotransferase</fullName>
        <ecNumber evidence="6">2.6.1.-</ecNumber>
    </recommendedName>
</protein>
<dbReference type="OrthoDB" id="9802328at2"/>
<gene>
    <name evidence="8" type="ORF">SAMN04487984_0839</name>
</gene>
<comment type="similarity">
    <text evidence="2 6">Belongs to the class-I pyridoxal-phosphate-dependent aminotransferase family.</text>
</comment>
<accession>A0A1W1YPC9</accession>
<reference evidence="9" key="1">
    <citation type="submission" date="2017-04" db="EMBL/GenBank/DDBJ databases">
        <authorList>
            <person name="Varghese N."/>
            <person name="Submissions S."/>
        </authorList>
    </citation>
    <scope>NUCLEOTIDE SEQUENCE [LARGE SCALE GENOMIC DNA]</scope>
    <source>
        <strain evidence="9">DSM 21500</strain>
    </source>
</reference>
<dbReference type="RefSeq" id="WP_084098901.1">
    <property type="nucleotide sequence ID" value="NZ_FWXK01000003.1"/>
</dbReference>
<dbReference type="InterPro" id="IPR015424">
    <property type="entry name" value="PyrdxlP-dep_Trfase"/>
</dbReference>
<keyword evidence="9" id="KW-1185">Reference proteome</keyword>
<evidence type="ECO:0000256" key="2">
    <source>
        <dbReference type="ARBA" id="ARBA00007441"/>
    </source>
</evidence>
<keyword evidence="4 6" id="KW-0808">Transferase</keyword>
<dbReference type="AlphaFoldDB" id="A0A1W1YPC9"/>
<dbReference type="InterPro" id="IPR004838">
    <property type="entry name" value="NHTrfase_class1_PyrdxlP-BS"/>
</dbReference>
<dbReference type="GO" id="GO:0030170">
    <property type="term" value="F:pyridoxal phosphate binding"/>
    <property type="evidence" value="ECO:0007669"/>
    <property type="project" value="InterPro"/>
</dbReference>
<dbReference type="EMBL" id="FWXK01000003">
    <property type="protein sequence ID" value="SMC37671.1"/>
    <property type="molecule type" value="Genomic_DNA"/>
</dbReference>
<dbReference type="STRING" id="371602.SAMN04487984_0839"/>
<dbReference type="GO" id="GO:0008483">
    <property type="term" value="F:transaminase activity"/>
    <property type="evidence" value="ECO:0007669"/>
    <property type="project" value="UniProtKB-KW"/>
</dbReference>
<feature type="domain" description="Aminotransferase class I/classII large" evidence="7">
    <location>
        <begin position="29"/>
        <end position="386"/>
    </location>
</feature>
<dbReference type="Proteomes" id="UP000243884">
    <property type="component" value="Unassembled WGS sequence"/>
</dbReference>
<evidence type="ECO:0000256" key="1">
    <source>
        <dbReference type="ARBA" id="ARBA00001933"/>
    </source>
</evidence>
<evidence type="ECO:0000313" key="8">
    <source>
        <dbReference type="EMBL" id="SMC37671.1"/>
    </source>
</evidence>
<dbReference type="Gene3D" id="3.90.1150.10">
    <property type="entry name" value="Aspartate Aminotransferase, domain 1"/>
    <property type="match status" value="1"/>
</dbReference>
<dbReference type="InterPro" id="IPR050596">
    <property type="entry name" value="AspAT/PAT-like"/>
</dbReference>
<dbReference type="PANTHER" id="PTHR46383">
    <property type="entry name" value="ASPARTATE AMINOTRANSFERASE"/>
    <property type="match status" value="1"/>
</dbReference>
<dbReference type="InterPro" id="IPR015421">
    <property type="entry name" value="PyrdxlP-dep_Trfase_major"/>
</dbReference>
<evidence type="ECO:0000259" key="7">
    <source>
        <dbReference type="Pfam" id="PF00155"/>
    </source>
</evidence>
<evidence type="ECO:0000256" key="3">
    <source>
        <dbReference type="ARBA" id="ARBA00022576"/>
    </source>
</evidence>
<keyword evidence="5" id="KW-0663">Pyridoxal phosphate</keyword>
<dbReference type="PROSITE" id="PS00105">
    <property type="entry name" value="AA_TRANSFER_CLASS_1"/>
    <property type="match status" value="1"/>
</dbReference>
<evidence type="ECO:0000256" key="4">
    <source>
        <dbReference type="ARBA" id="ARBA00022679"/>
    </source>
</evidence>
<dbReference type="SUPFAM" id="SSF53383">
    <property type="entry name" value="PLP-dependent transferases"/>
    <property type="match status" value="1"/>
</dbReference>
<dbReference type="GO" id="GO:0006520">
    <property type="term" value="P:amino acid metabolic process"/>
    <property type="evidence" value="ECO:0007669"/>
    <property type="project" value="InterPro"/>
</dbReference>
<keyword evidence="3 6" id="KW-0032">Aminotransferase</keyword>
<dbReference type="EC" id="2.6.1.-" evidence="6"/>
<name>A0A1W1YPC9_9LACT</name>
<dbReference type="Gene3D" id="3.40.640.10">
    <property type="entry name" value="Type I PLP-dependent aspartate aminotransferase-like (Major domain)"/>
    <property type="match status" value="1"/>
</dbReference>
<evidence type="ECO:0000256" key="5">
    <source>
        <dbReference type="ARBA" id="ARBA00022898"/>
    </source>
</evidence>
<dbReference type="FunFam" id="3.40.640.10:FF:000033">
    <property type="entry name" value="Aspartate aminotransferase"/>
    <property type="match status" value="1"/>
</dbReference>
<evidence type="ECO:0000313" key="9">
    <source>
        <dbReference type="Proteomes" id="UP000243884"/>
    </source>
</evidence>
<evidence type="ECO:0000256" key="6">
    <source>
        <dbReference type="RuleBase" id="RU000481"/>
    </source>
</evidence>
<dbReference type="CDD" id="cd00609">
    <property type="entry name" value="AAT_like"/>
    <property type="match status" value="1"/>
</dbReference>
<dbReference type="PANTHER" id="PTHR46383:SF1">
    <property type="entry name" value="ASPARTATE AMINOTRANSFERASE"/>
    <property type="match status" value="1"/>
</dbReference>
<proteinExistence type="inferred from homology"/>
<organism evidence="8 9">
    <name type="scientific">Aerococcus suis</name>
    <dbReference type="NCBI Taxonomy" id="371602"/>
    <lineage>
        <taxon>Bacteria</taxon>
        <taxon>Bacillati</taxon>
        <taxon>Bacillota</taxon>
        <taxon>Bacilli</taxon>
        <taxon>Lactobacillales</taxon>
        <taxon>Aerococcaceae</taxon>
        <taxon>Aerococcus</taxon>
    </lineage>
</organism>
<dbReference type="Pfam" id="PF00155">
    <property type="entry name" value="Aminotran_1_2"/>
    <property type="match status" value="1"/>
</dbReference>